<organism evidence="4 5">
    <name type="scientific">Faecalibacterium prausnitzii</name>
    <dbReference type="NCBI Taxonomy" id="853"/>
    <lineage>
        <taxon>Bacteria</taxon>
        <taxon>Bacillati</taxon>
        <taxon>Bacillota</taxon>
        <taxon>Clostridia</taxon>
        <taxon>Eubacteriales</taxon>
        <taxon>Oscillospiraceae</taxon>
        <taxon>Faecalibacterium</taxon>
    </lineage>
</organism>
<name>A0A2A7B5H3_9FIRM</name>
<dbReference type="AlphaFoldDB" id="A0A2A7B5H3"/>
<evidence type="ECO:0000259" key="3">
    <source>
        <dbReference type="SMART" id="SM00062"/>
    </source>
</evidence>
<dbReference type="PANTHER" id="PTHR35936:SF17">
    <property type="entry name" value="ARGININE-BINDING EXTRACELLULAR PROTEIN ARTP"/>
    <property type="match status" value="1"/>
</dbReference>
<dbReference type="SUPFAM" id="SSF53850">
    <property type="entry name" value="Periplasmic binding protein-like II"/>
    <property type="match status" value="1"/>
</dbReference>
<accession>A0A2A7B5H3</accession>
<dbReference type="SMART" id="SM00062">
    <property type="entry name" value="PBPb"/>
    <property type="match status" value="1"/>
</dbReference>
<reference evidence="4 5" key="1">
    <citation type="journal article" date="2017" name="Front. Microbiol.">
        <title>New Insights into the Diversity of the Genus Faecalibacterium.</title>
        <authorList>
            <person name="Benevides L."/>
            <person name="Burman S."/>
            <person name="Martin R."/>
            <person name="Robert V."/>
            <person name="Thomas M."/>
            <person name="Miquel S."/>
            <person name="Chain F."/>
            <person name="Sokol H."/>
            <person name="Bermudez-Humaran L.G."/>
            <person name="Morrison M."/>
            <person name="Langella P."/>
            <person name="Azevedo V.A."/>
            <person name="Chatel J.M."/>
            <person name="Soares S."/>
        </authorList>
    </citation>
    <scope>NUCLEOTIDE SEQUENCE [LARGE SCALE GENOMIC DNA]</scope>
    <source>
        <strain evidence="4 5">AHMP21</strain>
    </source>
</reference>
<dbReference type="PROSITE" id="PS51257">
    <property type="entry name" value="PROKAR_LIPOPROTEIN"/>
    <property type="match status" value="1"/>
</dbReference>
<dbReference type="PANTHER" id="PTHR35936">
    <property type="entry name" value="MEMBRANE-BOUND LYTIC MUREIN TRANSGLYCOSYLASE F"/>
    <property type="match status" value="1"/>
</dbReference>
<dbReference type="Gene3D" id="3.40.190.10">
    <property type="entry name" value="Periplasmic binding protein-like II"/>
    <property type="match status" value="2"/>
</dbReference>
<feature type="domain" description="Solute-binding protein family 3/N-terminal" evidence="3">
    <location>
        <begin position="64"/>
        <end position="283"/>
    </location>
</feature>
<dbReference type="Pfam" id="PF00497">
    <property type="entry name" value="SBP_bac_3"/>
    <property type="match status" value="1"/>
</dbReference>
<gene>
    <name evidence="4" type="ORF">CHR60_07175</name>
</gene>
<comment type="caution">
    <text evidence="4">The sequence shown here is derived from an EMBL/GenBank/DDBJ whole genome shotgun (WGS) entry which is preliminary data.</text>
</comment>
<sequence length="302" mass="32196">MKTNKITRRSFLLGLGAAAAASALTACGGSSSSTAASASSSAAGSAAGSDTVYRTLDEIKADGTVNIGVFSDKNPFGYVDENGEYQGYDVYFANRLGEDLDVEVNFVSTEAANRIEYLQTGKVDIILANFTVTPERAEEVDFALPYMNVALGVISPDSNVITSLDDWKADDQMIVISGTTAETYLVKNYPDIPLQKYDSYATAKNALENGNGVAWANDNTEVIAFAKQNPGYTVGIPSLGSADTIAPAVSKGNTTLLDWINEEITALADEQFFHKDYEETLVDTYGADYEDELVVEGGVVNA</sequence>
<keyword evidence="1 2" id="KW-0732">Signal</keyword>
<evidence type="ECO:0000313" key="4">
    <source>
        <dbReference type="EMBL" id="PDX86522.1"/>
    </source>
</evidence>
<dbReference type="PROSITE" id="PS51318">
    <property type="entry name" value="TAT"/>
    <property type="match status" value="1"/>
</dbReference>
<feature type="signal peptide" evidence="2">
    <location>
        <begin position="1"/>
        <end position="35"/>
    </location>
</feature>
<dbReference type="EMBL" id="NOUV01000014">
    <property type="protein sequence ID" value="PDX86522.1"/>
    <property type="molecule type" value="Genomic_DNA"/>
</dbReference>
<proteinExistence type="predicted"/>
<dbReference type="InterPro" id="IPR001638">
    <property type="entry name" value="Solute-binding_3/MltF_N"/>
</dbReference>
<dbReference type="Proteomes" id="UP000220904">
    <property type="component" value="Unassembled WGS sequence"/>
</dbReference>
<evidence type="ECO:0000256" key="1">
    <source>
        <dbReference type="ARBA" id="ARBA00022729"/>
    </source>
</evidence>
<evidence type="ECO:0000313" key="5">
    <source>
        <dbReference type="Proteomes" id="UP000220904"/>
    </source>
</evidence>
<protein>
    <submittedName>
        <fullName evidence="4">Amino acid ABC transporter substrate-binding protein</fullName>
    </submittedName>
</protein>
<dbReference type="RefSeq" id="WP_097792395.1">
    <property type="nucleotide sequence ID" value="NZ_NOUV01000014.1"/>
</dbReference>
<feature type="chain" id="PRO_5038698159" evidence="2">
    <location>
        <begin position="36"/>
        <end position="302"/>
    </location>
</feature>
<evidence type="ECO:0000256" key="2">
    <source>
        <dbReference type="SAM" id="SignalP"/>
    </source>
</evidence>
<dbReference type="InterPro" id="IPR006311">
    <property type="entry name" value="TAT_signal"/>
</dbReference>
<dbReference type="OrthoDB" id="115856at2"/>